<dbReference type="KEGG" id="oac:Oscil6304_5407"/>
<keyword evidence="3" id="KW-1185">Reference proteome</keyword>
<feature type="transmembrane region" description="Helical" evidence="1">
    <location>
        <begin position="517"/>
        <end position="539"/>
    </location>
</feature>
<dbReference type="STRING" id="56110.Oscil6304_5407"/>
<accession>K9TQS2</accession>
<feature type="transmembrane region" description="Helical" evidence="1">
    <location>
        <begin position="478"/>
        <end position="497"/>
    </location>
</feature>
<organism evidence="2 3">
    <name type="scientific">Oscillatoria acuminata PCC 6304</name>
    <dbReference type="NCBI Taxonomy" id="56110"/>
    <lineage>
        <taxon>Bacteria</taxon>
        <taxon>Bacillati</taxon>
        <taxon>Cyanobacteriota</taxon>
        <taxon>Cyanophyceae</taxon>
        <taxon>Oscillatoriophycideae</taxon>
        <taxon>Oscillatoriales</taxon>
        <taxon>Oscillatoriaceae</taxon>
        <taxon>Oscillatoria</taxon>
    </lineage>
</organism>
<protein>
    <submittedName>
        <fullName evidence="2">Uncharacterized protein</fullName>
    </submittedName>
</protein>
<dbReference type="OrthoDB" id="448901at2"/>
<sequence>MTELVIYAPEIRLFTYHLKRLKATSLKEPDKDLDLRSMSAYYAELLADYGLVDSLIKRLQKEMLSPWTILDDWFQYINTIQRFLWWLELRIIVLEILVNLNNYLNNYNYTLEDVIHDYLFRFDFEGLTAANNPFFKIINNPGKIGLQHLNLSQRYRGAFRPQYINDSYSFLLHLLHPQKLGQDDIKFSDIAELRPPDSFFIGTSSTLDEPLQTHIQQAFWGTTILFSGFIDSSAGSLEGSKPLANQLLQNLLGVESLESAPPFFACREFLGGFLYEYQDIYNRHPYGQILILLIFLEESKEKLNAVQWSLPELFCYERKIFQNYLDSRGEYKKANQDIERIEETIRTFPPNIATNIPPDLSDKELRLLKQEIKNLLDLSLRYSQRMRSLVTFENTIEINRQNYLNTLTRMEVKSQSDLTGWRNQANQILGMFQGQIKADLVYLQQGERLLDTAINTIRGLVEIDQAERDRILENNIQIIGVGIAVGAIVASTSALIFQQEPMTFPWEVSHGDRPHPFIFALLLSLVVAGCASLLARGLIKYRKKRRSP</sequence>
<dbReference type="AlphaFoldDB" id="K9TQS2"/>
<keyword evidence="1" id="KW-0812">Transmembrane</keyword>
<dbReference type="eggNOG" id="ENOG502ZARG">
    <property type="taxonomic scope" value="Bacteria"/>
</dbReference>
<dbReference type="InParanoid" id="K9TQS2"/>
<dbReference type="Proteomes" id="UP000010367">
    <property type="component" value="Chromosome"/>
</dbReference>
<evidence type="ECO:0000313" key="3">
    <source>
        <dbReference type="Proteomes" id="UP000010367"/>
    </source>
</evidence>
<keyword evidence="1" id="KW-1133">Transmembrane helix</keyword>
<reference evidence="2 3" key="1">
    <citation type="submission" date="2012-06" db="EMBL/GenBank/DDBJ databases">
        <title>Finished chromosome of genome of Oscillatoria acuminata PCC 6304.</title>
        <authorList>
            <consortium name="US DOE Joint Genome Institute"/>
            <person name="Gugger M."/>
            <person name="Coursin T."/>
            <person name="Rippka R."/>
            <person name="Tandeau De Marsac N."/>
            <person name="Huntemann M."/>
            <person name="Wei C.-L."/>
            <person name="Han J."/>
            <person name="Detter J.C."/>
            <person name="Han C."/>
            <person name="Tapia R."/>
            <person name="Davenport K."/>
            <person name="Daligault H."/>
            <person name="Erkkila T."/>
            <person name="Gu W."/>
            <person name="Munk A.C.C."/>
            <person name="Teshima H."/>
            <person name="Xu Y."/>
            <person name="Chain P."/>
            <person name="Chen A."/>
            <person name="Krypides N."/>
            <person name="Mavromatis K."/>
            <person name="Markowitz V."/>
            <person name="Szeto E."/>
            <person name="Ivanova N."/>
            <person name="Mikhailova N."/>
            <person name="Ovchinnikova G."/>
            <person name="Pagani I."/>
            <person name="Pati A."/>
            <person name="Goodwin L."/>
            <person name="Peters L."/>
            <person name="Pitluck S."/>
            <person name="Woyke T."/>
            <person name="Kerfeld C."/>
        </authorList>
    </citation>
    <scope>NUCLEOTIDE SEQUENCE [LARGE SCALE GENOMIC DNA]</scope>
    <source>
        <strain evidence="2 3">PCC 6304</strain>
    </source>
</reference>
<gene>
    <name evidence="2" type="ORF">Oscil6304_5407</name>
</gene>
<dbReference type="RefSeq" id="WP_015151507.1">
    <property type="nucleotide sequence ID" value="NC_019693.1"/>
</dbReference>
<dbReference type="PATRIC" id="fig|56110.3.peg.6627"/>
<evidence type="ECO:0000313" key="2">
    <source>
        <dbReference type="EMBL" id="AFY84895.1"/>
    </source>
</evidence>
<proteinExistence type="predicted"/>
<evidence type="ECO:0000256" key="1">
    <source>
        <dbReference type="SAM" id="Phobius"/>
    </source>
</evidence>
<dbReference type="EMBL" id="CP003607">
    <property type="protein sequence ID" value="AFY84895.1"/>
    <property type="molecule type" value="Genomic_DNA"/>
</dbReference>
<keyword evidence="1" id="KW-0472">Membrane</keyword>
<name>K9TQS2_9CYAN</name>
<dbReference type="HOGENOM" id="CLU_036803_0_0_3"/>